<feature type="chain" id="PRO_5006421583" description="SGNH domain-containing protein" evidence="1">
    <location>
        <begin position="22"/>
        <end position="338"/>
    </location>
</feature>
<evidence type="ECO:0000256" key="1">
    <source>
        <dbReference type="SAM" id="SignalP"/>
    </source>
</evidence>
<keyword evidence="1" id="KW-0732">Signal</keyword>
<proteinExistence type="predicted"/>
<sequence>MRKIAILLALLLLAPLQPLHAATRAGAPCPVIGKSVTKQKKIYICTKSGSKKIWRLQTIDQLIASDLLKAEKLTVLPKAVQSTLVQARKNKSPWLDQECSVDFSSTDTPVCQGGDLSSKKVIVLYGDSHASMWMSAIDVIGKKHGYKVHLFAKLACPLVEVAVWSYQLNRPFTECTQWQQKVYPLIQSLNPEIIIVTDQWKPAVVDGKKSDFDTPFMWEKEFPIAISRVAKMAAKVFVIGNNPSLTQDPVDCASKPRVNLALCSSGRTQADNAKFNGIEAKAAKSVGGTYIDTVAWACTASLCPIVIANTLAYFDQWHFSESYVKRLTPALEQRLKLG</sequence>
<evidence type="ECO:0000313" key="3">
    <source>
        <dbReference type="EMBL" id="KRO36548.1"/>
    </source>
</evidence>
<accession>A0A0R2PF13</accession>
<comment type="caution">
    <text evidence="3">The sequence shown here is derived from an EMBL/GenBank/DDBJ whole genome shotgun (WGS) entry which is preliminary data.</text>
</comment>
<gene>
    <name evidence="3" type="ORF">ABR54_03305</name>
</gene>
<feature type="domain" description="SGNH" evidence="2">
    <location>
        <begin position="107"/>
        <end position="333"/>
    </location>
</feature>
<dbReference type="AlphaFoldDB" id="A0A0R2PF13"/>
<reference evidence="3 4" key="1">
    <citation type="submission" date="2015-10" db="EMBL/GenBank/DDBJ databases">
        <title>Metagenome-Assembled Genomes uncover a global brackish microbiome.</title>
        <authorList>
            <person name="Hugerth L.W."/>
            <person name="Larsson J."/>
            <person name="Alneberg J."/>
            <person name="Lindh M.V."/>
            <person name="Legrand C."/>
            <person name="Pinhassi J."/>
            <person name="Andersson A.F."/>
        </authorList>
    </citation>
    <scope>NUCLEOTIDE SEQUENCE [LARGE SCALE GENOMIC DNA]</scope>
    <source>
        <strain evidence="3">BACL15 MAG-120619-bin91</strain>
    </source>
</reference>
<organism evidence="3 4">
    <name type="scientific">Actinobacteria bacterium BACL15 MAG-120619-bin91</name>
    <dbReference type="NCBI Taxonomy" id="1655562"/>
    <lineage>
        <taxon>Bacteria</taxon>
        <taxon>Bacillati</taxon>
        <taxon>Actinomycetota</taxon>
        <taxon>Actinomycetes</taxon>
        <taxon>Actinomycetes incertae sedis</taxon>
        <taxon>ac1 cluster</taxon>
    </lineage>
</organism>
<evidence type="ECO:0000259" key="2">
    <source>
        <dbReference type="Pfam" id="PF19040"/>
    </source>
</evidence>
<dbReference type="Pfam" id="PF19040">
    <property type="entry name" value="SGNH"/>
    <property type="match status" value="1"/>
</dbReference>
<dbReference type="EMBL" id="LIAM01000005">
    <property type="protein sequence ID" value="KRO36548.1"/>
    <property type="molecule type" value="Genomic_DNA"/>
</dbReference>
<name>A0A0R2PF13_9ACTN</name>
<feature type="signal peptide" evidence="1">
    <location>
        <begin position="1"/>
        <end position="21"/>
    </location>
</feature>
<dbReference type="InterPro" id="IPR043968">
    <property type="entry name" value="SGNH"/>
</dbReference>
<protein>
    <recommendedName>
        <fullName evidence="2">SGNH domain-containing protein</fullName>
    </recommendedName>
</protein>
<evidence type="ECO:0000313" key="4">
    <source>
        <dbReference type="Proteomes" id="UP000053274"/>
    </source>
</evidence>
<dbReference type="Proteomes" id="UP000053274">
    <property type="component" value="Unassembled WGS sequence"/>
</dbReference>